<organism evidence="2 3">
    <name type="scientific">Kocuria subflava</name>
    <dbReference type="NCBI Taxonomy" id="1736139"/>
    <lineage>
        <taxon>Bacteria</taxon>
        <taxon>Bacillati</taxon>
        <taxon>Actinomycetota</taxon>
        <taxon>Actinomycetes</taxon>
        <taxon>Micrococcales</taxon>
        <taxon>Micrococcaceae</taxon>
        <taxon>Kocuria</taxon>
    </lineage>
</organism>
<dbReference type="InterPro" id="IPR044992">
    <property type="entry name" value="ChyE-like"/>
</dbReference>
<accession>A0A846TYH2</accession>
<dbReference type="InterPro" id="IPR029062">
    <property type="entry name" value="Class_I_gatase-like"/>
</dbReference>
<comment type="caution">
    <text evidence="2">The sequence shown here is derived from an EMBL/GenBank/DDBJ whole genome shotgun (WGS) entry which is preliminary data.</text>
</comment>
<sequence>MLPFLLVSTRPEDVIAAEEHETFCRFSGLDPDQLHQIRLEQGEEATRELAAVDLSRYSGVFVGGSPFNTSHPQAEKTATQVRVELSLGELLDRVMAQQIPFFGACYGVGTLGVHQGGVVDGTYGEDVGAIEVTVTDDGAQDPLLADLPRTFHAYVGHKEAIRDLPPGAVLLATGINCPAQMFRVGPSAYATQFHPELDAPALISRIEAYKHHGYFRVEDAEAVKQQVTDGPKVEVPSQLLSAFVRVFAK</sequence>
<dbReference type="PROSITE" id="PS51273">
    <property type="entry name" value="GATASE_TYPE_1"/>
    <property type="match status" value="1"/>
</dbReference>
<name>A0A846TYH2_9MICC</name>
<protein>
    <submittedName>
        <fullName evidence="2">Glutamine amidotransferase</fullName>
    </submittedName>
</protein>
<keyword evidence="2" id="KW-0808">Transferase</keyword>
<dbReference type="EMBL" id="JAAVUN010000007">
    <property type="protein sequence ID" value="NKE09335.1"/>
    <property type="molecule type" value="Genomic_DNA"/>
</dbReference>
<feature type="domain" description="Glutamine amidotransferase" evidence="1">
    <location>
        <begin position="53"/>
        <end position="197"/>
    </location>
</feature>
<keyword evidence="3" id="KW-1185">Reference proteome</keyword>
<dbReference type="Gene3D" id="3.40.50.880">
    <property type="match status" value="1"/>
</dbReference>
<dbReference type="Pfam" id="PF00117">
    <property type="entry name" value="GATase"/>
    <property type="match status" value="1"/>
</dbReference>
<gene>
    <name evidence="2" type="ORF">GTW58_05140</name>
</gene>
<dbReference type="SUPFAM" id="SSF52317">
    <property type="entry name" value="Class I glutamine amidotransferase-like"/>
    <property type="match status" value="1"/>
</dbReference>
<proteinExistence type="predicted"/>
<evidence type="ECO:0000313" key="2">
    <source>
        <dbReference type="EMBL" id="NKE09335.1"/>
    </source>
</evidence>
<reference evidence="2 3" key="1">
    <citation type="submission" date="2020-02" db="EMBL/GenBank/DDBJ databases">
        <authorList>
            <person name="Sun Q."/>
        </authorList>
    </citation>
    <scope>NUCLEOTIDE SEQUENCE [LARGE SCALE GENOMIC DNA]</scope>
    <source>
        <strain evidence="2 3">YIM 13062</strain>
    </source>
</reference>
<dbReference type="PANTHER" id="PTHR42695">
    <property type="entry name" value="GLUTAMINE AMIDOTRANSFERASE YLR126C-RELATED"/>
    <property type="match status" value="1"/>
</dbReference>
<dbReference type="AlphaFoldDB" id="A0A846TYH2"/>
<dbReference type="PANTHER" id="PTHR42695:SF5">
    <property type="entry name" value="GLUTAMINE AMIDOTRANSFERASE YLR126C-RELATED"/>
    <property type="match status" value="1"/>
</dbReference>
<evidence type="ECO:0000259" key="1">
    <source>
        <dbReference type="Pfam" id="PF00117"/>
    </source>
</evidence>
<dbReference type="RefSeq" id="WP_119932693.1">
    <property type="nucleotide sequence ID" value="NZ_JAAVUN010000007.1"/>
</dbReference>
<dbReference type="NCBIfam" id="NF005743">
    <property type="entry name" value="PRK07567.1"/>
    <property type="match status" value="1"/>
</dbReference>
<dbReference type="CDD" id="cd01741">
    <property type="entry name" value="GATase1_1"/>
    <property type="match status" value="1"/>
</dbReference>
<dbReference type="InterPro" id="IPR017926">
    <property type="entry name" value="GATASE"/>
</dbReference>
<keyword evidence="2" id="KW-0315">Glutamine amidotransferase</keyword>
<dbReference type="GO" id="GO:0016740">
    <property type="term" value="F:transferase activity"/>
    <property type="evidence" value="ECO:0007669"/>
    <property type="project" value="UniProtKB-KW"/>
</dbReference>
<dbReference type="GO" id="GO:0005829">
    <property type="term" value="C:cytosol"/>
    <property type="evidence" value="ECO:0007669"/>
    <property type="project" value="TreeGrafter"/>
</dbReference>
<evidence type="ECO:0000313" key="3">
    <source>
        <dbReference type="Proteomes" id="UP000521379"/>
    </source>
</evidence>
<dbReference type="Proteomes" id="UP000521379">
    <property type="component" value="Unassembled WGS sequence"/>
</dbReference>